<reference evidence="1 2" key="1">
    <citation type="submission" date="2019-05" db="EMBL/GenBank/DDBJ databases">
        <title>Another draft genome of Portunus trituberculatus and its Hox gene families provides insights of decapod evolution.</title>
        <authorList>
            <person name="Jeong J.-H."/>
            <person name="Song I."/>
            <person name="Kim S."/>
            <person name="Choi T."/>
            <person name="Kim D."/>
            <person name="Ryu S."/>
            <person name="Kim W."/>
        </authorList>
    </citation>
    <scope>NUCLEOTIDE SEQUENCE [LARGE SCALE GENOMIC DNA]</scope>
    <source>
        <tissue evidence="1">Muscle</tissue>
    </source>
</reference>
<protein>
    <submittedName>
        <fullName evidence="1">Uncharacterized protein</fullName>
    </submittedName>
</protein>
<name>A0A5B7HWB2_PORTR</name>
<gene>
    <name evidence="1" type="ORF">E2C01_068384</name>
</gene>
<proteinExistence type="predicted"/>
<comment type="caution">
    <text evidence="1">The sequence shown here is derived from an EMBL/GenBank/DDBJ whole genome shotgun (WGS) entry which is preliminary data.</text>
</comment>
<dbReference type="Proteomes" id="UP000324222">
    <property type="component" value="Unassembled WGS sequence"/>
</dbReference>
<dbReference type="AlphaFoldDB" id="A0A5B7HWB2"/>
<keyword evidence="2" id="KW-1185">Reference proteome</keyword>
<accession>A0A5B7HWB2</accession>
<dbReference type="EMBL" id="VSRR010038103">
    <property type="protein sequence ID" value="MPC74039.1"/>
    <property type="molecule type" value="Genomic_DNA"/>
</dbReference>
<evidence type="ECO:0000313" key="2">
    <source>
        <dbReference type="Proteomes" id="UP000324222"/>
    </source>
</evidence>
<evidence type="ECO:0000313" key="1">
    <source>
        <dbReference type="EMBL" id="MPC74039.1"/>
    </source>
</evidence>
<organism evidence="1 2">
    <name type="scientific">Portunus trituberculatus</name>
    <name type="common">Swimming crab</name>
    <name type="synonym">Neptunus trituberculatus</name>
    <dbReference type="NCBI Taxonomy" id="210409"/>
    <lineage>
        <taxon>Eukaryota</taxon>
        <taxon>Metazoa</taxon>
        <taxon>Ecdysozoa</taxon>
        <taxon>Arthropoda</taxon>
        <taxon>Crustacea</taxon>
        <taxon>Multicrustacea</taxon>
        <taxon>Malacostraca</taxon>
        <taxon>Eumalacostraca</taxon>
        <taxon>Eucarida</taxon>
        <taxon>Decapoda</taxon>
        <taxon>Pleocyemata</taxon>
        <taxon>Brachyura</taxon>
        <taxon>Eubrachyura</taxon>
        <taxon>Portunoidea</taxon>
        <taxon>Portunidae</taxon>
        <taxon>Portuninae</taxon>
        <taxon>Portunus</taxon>
    </lineage>
</organism>
<sequence>MLLRFLAGIFTSRYPLMDPEVFPRGVMVSASAHAPRPHPGAPLIRQLRDVRVGIERGCGCGYGCGGVGSHSGQAAEGVGEPHPHTSGSAVVVVVVVVRSMTRVVQHSTIVVP</sequence>